<evidence type="ECO:0000313" key="2">
    <source>
        <dbReference type="EMBL" id="WQY99794.1"/>
    </source>
</evidence>
<dbReference type="InterPro" id="IPR047675">
    <property type="entry name" value="Putative_zinc-bd"/>
</dbReference>
<sequence length="151" mass="16141">MSDEPSNVIVLAERGKPRPRRDPIQGATPPTPPPANPGTGTAHPKRQCKATTRAGKRCANPPIDGGAVCRMHGGAAPQVKKRAALRLLELIDPAITTLAREMTTATKSADRQRAANSILDRAGVVRRESPAKEDVYDLVADRLRALREGQG</sequence>
<dbReference type="Proteomes" id="UP001325719">
    <property type="component" value="Segment"/>
</dbReference>
<reference evidence="2 3" key="1">
    <citation type="submission" date="2023-12" db="EMBL/GenBank/DDBJ databases">
        <authorList>
            <person name="Wang F."/>
            <person name="Yu X."/>
            <person name="Gao C."/>
        </authorList>
    </citation>
    <scope>NUCLEOTIDE SEQUENCE [LARGE SCALE GENOMIC DNA]</scope>
</reference>
<organism evidence="2 3">
    <name type="scientific">Microbacterium phage MO526</name>
    <dbReference type="NCBI Taxonomy" id="3108092"/>
    <lineage>
        <taxon>Viruses</taxon>
        <taxon>Duplodnaviria</taxon>
        <taxon>Heunggongvirae</taxon>
        <taxon>Uroviricota</taxon>
        <taxon>Caudoviricetes</taxon>
        <taxon>Kutznervirinae</taxon>
        <taxon>Kozievirus</taxon>
        <taxon>Kozievirus MO526</taxon>
    </lineage>
</organism>
<accession>A0ABZ0ZZ79</accession>
<protein>
    <submittedName>
        <fullName evidence="2">Uncharacterized protein</fullName>
    </submittedName>
</protein>
<evidence type="ECO:0000313" key="3">
    <source>
        <dbReference type="Proteomes" id="UP001325719"/>
    </source>
</evidence>
<feature type="region of interest" description="Disordered" evidence="1">
    <location>
        <begin position="1"/>
        <end position="56"/>
    </location>
</feature>
<keyword evidence="3" id="KW-1185">Reference proteome</keyword>
<name>A0ABZ0ZZ79_9CAUD</name>
<dbReference type="EMBL" id="OR941552">
    <property type="protein sequence ID" value="WQY99794.1"/>
    <property type="molecule type" value="Genomic_DNA"/>
</dbReference>
<feature type="compositionally biased region" description="Basic and acidic residues" evidence="1">
    <location>
        <begin position="13"/>
        <end position="23"/>
    </location>
</feature>
<proteinExistence type="predicted"/>
<evidence type="ECO:0000256" key="1">
    <source>
        <dbReference type="SAM" id="MobiDB-lite"/>
    </source>
</evidence>
<dbReference type="NCBIfam" id="NF041373">
    <property type="entry name" value="HGG_STG"/>
    <property type="match status" value="1"/>
</dbReference>